<dbReference type="SUPFAM" id="SSF52540">
    <property type="entry name" value="P-loop containing nucleoside triphosphate hydrolases"/>
    <property type="match status" value="2"/>
</dbReference>
<dbReference type="Gene3D" id="3.40.50.300">
    <property type="entry name" value="P-loop containing nucleotide triphosphate hydrolases"/>
    <property type="match status" value="2"/>
</dbReference>
<dbReference type="GO" id="GO:0140359">
    <property type="term" value="F:ABC-type transporter activity"/>
    <property type="evidence" value="ECO:0007669"/>
    <property type="project" value="InterPro"/>
</dbReference>
<sequence length="807" mass="88788">MKYLIRRKYLDAICVFFWATTPVIISVTTFVTYIHTGHHLSASVVFTTLALLNMLIVPLNSFPWILTGLVEAWISIKRVEKLLQLSDENLPEFYDPPVSTNPEKVIEIRNGNFDWGDLNFKLQSINFSIEQGQLVGIIGPVGSGKSSLVTAIMAELAKSSGSISVPEYELGFGFVGQVPWLQRGTIMDNILFGEPYTHHKYMAVIQACALTEDINGFPGKDSYNIGEGGSALSGGQKARIALARAVYKDMPVYLLDDIFSAVDVHVARHIFTHCICGVLKNKTRIVVTHYPEMLVNADLVVELAGGKIVNKGIPENVLTNYIDYVTELGLETECPSSCSGDLSGKRLDTKGMASDLPSPVAGSEVEDEQRIYGFLGWRPYGTYFAAAGLCIWPIIILSILVMQASRNLSDWWLAHWVSNIVNGTYGPDKYMENLLPGLVNSNVTDNTNYYLSVYVIVGGVTSSVALLRAFLFALGGILACKNIHNRLLDKVLNAKVMFFDTVSSGHILNRFSSDVCTVDDSLPFFVNILISALFSVLGMLGTAIYSLPYVCLIIAPLIPVYHNLQSTYRSSSCELKRLAGLTLTPLYSHFSETVQGLMTIRAFRVTSKFRLDNAVWLDSNTKTQLCCSAVSQWLGLRLQLIGVVVISGVGLLAVLRHHLDFVDAGYVGLAISYTLGLTSLLSGLVSVGTETEMEMVSVERINHYLDEQHEGLEGESTVCNGSIPFGWPTHGVVSFSRVYFRHRNHLPYALRNISFTTRTGERIGIVGRTGAGKTSIIAALFRLAEISEGTITIDAVNIKNLLLRDLR</sequence>
<dbReference type="PANTHER" id="PTHR24223">
    <property type="entry name" value="ATP-BINDING CASSETTE SUB-FAMILY C"/>
    <property type="match status" value="1"/>
</dbReference>
<feature type="transmembrane region" description="Helical" evidence="8">
    <location>
        <begin position="40"/>
        <end position="59"/>
    </location>
</feature>
<feature type="transmembrane region" description="Helical" evidence="8">
    <location>
        <begin position="528"/>
        <end position="561"/>
    </location>
</feature>
<keyword evidence="3 8" id="KW-0812">Transmembrane</keyword>
<evidence type="ECO:0000256" key="3">
    <source>
        <dbReference type="ARBA" id="ARBA00022692"/>
    </source>
</evidence>
<feature type="domain" description="ABC transporter" evidence="9">
    <location>
        <begin position="106"/>
        <end position="330"/>
    </location>
</feature>
<feature type="transmembrane region" description="Helical" evidence="8">
    <location>
        <begin position="451"/>
        <end position="479"/>
    </location>
</feature>
<organism evidence="11 12">
    <name type="scientific">Apolygus lucorum</name>
    <name type="common">Small green plant bug</name>
    <name type="synonym">Lygocoris lucorum</name>
    <dbReference type="NCBI Taxonomy" id="248454"/>
    <lineage>
        <taxon>Eukaryota</taxon>
        <taxon>Metazoa</taxon>
        <taxon>Ecdysozoa</taxon>
        <taxon>Arthropoda</taxon>
        <taxon>Hexapoda</taxon>
        <taxon>Insecta</taxon>
        <taxon>Pterygota</taxon>
        <taxon>Neoptera</taxon>
        <taxon>Paraneoptera</taxon>
        <taxon>Hemiptera</taxon>
        <taxon>Heteroptera</taxon>
        <taxon>Panheteroptera</taxon>
        <taxon>Cimicomorpha</taxon>
        <taxon>Miridae</taxon>
        <taxon>Mirini</taxon>
        <taxon>Apolygus</taxon>
    </lineage>
</organism>
<dbReference type="AlphaFoldDB" id="A0A8S9XQD3"/>
<feature type="domain" description="ABC transmembrane type-1" evidence="10">
    <location>
        <begin position="394"/>
        <end position="693"/>
    </location>
</feature>
<evidence type="ECO:0000256" key="5">
    <source>
        <dbReference type="ARBA" id="ARBA00022840"/>
    </source>
</evidence>
<keyword evidence="4" id="KW-0547">Nucleotide-binding</keyword>
<keyword evidence="5" id="KW-0067">ATP-binding</keyword>
<evidence type="ECO:0000256" key="1">
    <source>
        <dbReference type="ARBA" id="ARBA00004141"/>
    </source>
</evidence>
<dbReference type="OrthoDB" id="6500128at2759"/>
<dbReference type="InterPro" id="IPR036640">
    <property type="entry name" value="ABC1_TM_sf"/>
</dbReference>
<feature type="transmembrane region" description="Helical" evidence="8">
    <location>
        <begin position="665"/>
        <end position="687"/>
    </location>
</feature>
<proteinExistence type="predicted"/>
<protein>
    <recommendedName>
        <fullName evidence="13">ABC transporter domain-containing protein</fullName>
    </recommendedName>
</protein>
<dbReference type="InterPro" id="IPR017871">
    <property type="entry name" value="ABC_transporter-like_CS"/>
</dbReference>
<dbReference type="InterPro" id="IPR050173">
    <property type="entry name" value="ABC_transporter_C-like"/>
</dbReference>
<evidence type="ECO:0000256" key="4">
    <source>
        <dbReference type="ARBA" id="ARBA00022741"/>
    </source>
</evidence>
<feature type="transmembrane region" description="Helical" evidence="8">
    <location>
        <begin position="12"/>
        <end position="34"/>
    </location>
</feature>
<dbReference type="InterPro" id="IPR027417">
    <property type="entry name" value="P-loop_NTPase"/>
</dbReference>
<dbReference type="CDD" id="cd03250">
    <property type="entry name" value="ABCC_MRP_domain1"/>
    <property type="match status" value="1"/>
</dbReference>
<keyword evidence="7 8" id="KW-0472">Membrane</keyword>
<dbReference type="Proteomes" id="UP000466442">
    <property type="component" value="Linkage Group LG5"/>
</dbReference>
<name>A0A8S9XQD3_APOLU</name>
<dbReference type="SMART" id="SM00382">
    <property type="entry name" value="AAA"/>
    <property type="match status" value="1"/>
</dbReference>
<dbReference type="FunFam" id="1.20.1560.10:FF:000113">
    <property type="entry name" value="ABC transporter, putative"/>
    <property type="match status" value="1"/>
</dbReference>
<dbReference type="PROSITE" id="PS50893">
    <property type="entry name" value="ABC_TRANSPORTER_2"/>
    <property type="match status" value="1"/>
</dbReference>
<dbReference type="Gene3D" id="1.20.1560.10">
    <property type="entry name" value="ABC transporter type 1, transmembrane domain"/>
    <property type="match status" value="2"/>
</dbReference>
<evidence type="ECO:0000256" key="2">
    <source>
        <dbReference type="ARBA" id="ARBA00022448"/>
    </source>
</evidence>
<dbReference type="InterPro" id="IPR003593">
    <property type="entry name" value="AAA+_ATPase"/>
</dbReference>
<evidence type="ECO:0008006" key="13">
    <source>
        <dbReference type="Google" id="ProtNLM"/>
    </source>
</evidence>
<evidence type="ECO:0000259" key="10">
    <source>
        <dbReference type="PROSITE" id="PS50929"/>
    </source>
</evidence>
<feature type="transmembrane region" description="Helical" evidence="8">
    <location>
        <begin position="640"/>
        <end position="659"/>
    </location>
</feature>
<evidence type="ECO:0000313" key="11">
    <source>
        <dbReference type="EMBL" id="KAF6211147.1"/>
    </source>
</evidence>
<dbReference type="Pfam" id="PF00664">
    <property type="entry name" value="ABC_membrane"/>
    <property type="match status" value="1"/>
</dbReference>
<dbReference type="InterPro" id="IPR011527">
    <property type="entry name" value="ABC1_TM_dom"/>
</dbReference>
<feature type="transmembrane region" description="Helical" evidence="8">
    <location>
        <begin position="380"/>
        <end position="402"/>
    </location>
</feature>
<dbReference type="CDD" id="cd18605">
    <property type="entry name" value="ABC_6TM_MRP7_D2_like"/>
    <property type="match status" value="1"/>
</dbReference>
<dbReference type="FunFam" id="3.40.50.300:FF:000997">
    <property type="entry name" value="Multidrug resistance-associated protein 1"/>
    <property type="match status" value="1"/>
</dbReference>
<reference evidence="11" key="1">
    <citation type="journal article" date="2021" name="Mol. Ecol. Resour.">
        <title>Apolygus lucorum genome provides insights into omnivorousness and mesophyll feeding.</title>
        <authorList>
            <person name="Liu Y."/>
            <person name="Liu H."/>
            <person name="Wang H."/>
            <person name="Huang T."/>
            <person name="Liu B."/>
            <person name="Yang B."/>
            <person name="Yin L."/>
            <person name="Li B."/>
            <person name="Zhang Y."/>
            <person name="Zhang S."/>
            <person name="Jiang F."/>
            <person name="Zhang X."/>
            <person name="Ren Y."/>
            <person name="Wang B."/>
            <person name="Wang S."/>
            <person name="Lu Y."/>
            <person name="Wu K."/>
            <person name="Fan W."/>
            <person name="Wang G."/>
        </authorList>
    </citation>
    <scope>NUCLEOTIDE SEQUENCE</scope>
    <source>
        <strain evidence="11">12Hb</strain>
    </source>
</reference>
<keyword evidence="6 8" id="KW-1133">Transmembrane helix</keyword>
<dbReference type="GO" id="GO:0016887">
    <property type="term" value="F:ATP hydrolysis activity"/>
    <property type="evidence" value="ECO:0007669"/>
    <property type="project" value="InterPro"/>
</dbReference>
<dbReference type="PROSITE" id="PS00211">
    <property type="entry name" value="ABC_TRANSPORTER_1"/>
    <property type="match status" value="1"/>
</dbReference>
<evidence type="ECO:0000256" key="7">
    <source>
        <dbReference type="ARBA" id="ARBA00023136"/>
    </source>
</evidence>
<evidence type="ECO:0000256" key="8">
    <source>
        <dbReference type="SAM" id="Phobius"/>
    </source>
</evidence>
<feature type="transmembrane region" description="Helical" evidence="8">
    <location>
        <begin position="491"/>
        <end position="508"/>
    </location>
</feature>
<evidence type="ECO:0000313" key="12">
    <source>
        <dbReference type="Proteomes" id="UP000466442"/>
    </source>
</evidence>
<comment type="subcellular location">
    <subcellularLocation>
        <location evidence="1">Membrane</location>
        <topology evidence="1">Multi-pass membrane protein</topology>
    </subcellularLocation>
</comment>
<dbReference type="PANTHER" id="PTHR24223:SF330">
    <property type="entry name" value="ATP-BINDING CASSETTE SUB-FAMILY C MEMBER 10"/>
    <property type="match status" value="1"/>
</dbReference>
<keyword evidence="12" id="KW-1185">Reference proteome</keyword>
<dbReference type="GO" id="GO:0005524">
    <property type="term" value="F:ATP binding"/>
    <property type="evidence" value="ECO:0007669"/>
    <property type="project" value="UniProtKB-KW"/>
</dbReference>
<keyword evidence="2" id="KW-0813">Transport</keyword>
<dbReference type="GO" id="GO:0016020">
    <property type="term" value="C:membrane"/>
    <property type="evidence" value="ECO:0007669"/>
    <property type="project" value="UniProtKB-SubCell"/>
</dbReference>
<evidence type="ECO:0000259" key="9">
    <source>
        <dbReference type="PROSITE" id="PS50893"/>
    </source>
</evidence>
<dbReference type="EMBL" id="WIXP02000005">
    <property type="protein sequence ID" value="KAF6211147.1"/>
    <property type="molecule type" value="Genomic_DNA"/>
</dbReference>
<evidence type="ECO:0000256" key="6">
    <source>
        <dbReference type="ARBA" id="ARBA00022989"/>
    </source>
</evidence>
<dbReference type="Pfam" id="PF00005">
    <property type="entry name" value="ABC_tran"/>
    <property type="match status" value="2"/>
</dbReference>
<dbReference type="SUPFAM" id="SSF90123">
    <property type="entry name" value="ABC transporter transmembrane region"/>
    <property type="match status" value="2"/>
</dbReference>
<dbReference type="PROSITE" id="PS50929">
    <property type="entry name" value="ABC_TM1F"/>
    <property type="match status" value="1"/>
</dbReference>
<comment type="caution">
    <text evidence="11">The sequence shown here is derived from an EMBL/GenBank/DDBJ whole genome shotgun (WGS) entry which is preliminary data.</text>
</comment>
<dbReference type="InterPro" id="IPR003439">
    <property type="entry name" value="ABC_transporter-like_ATP-bd"/>
</dbReference>
<accession>A0A8S9XQD3</accession>
<gene>
    <name evidence="11" type="ORF">GE061_014262</name>
</gene>